<evidence type="ECO:0000313" key="1">
    <source>
        <dbReference type="EMBL" id="KAK9124143.1"/>
    </source>
</evidence>
<evidence type="ECO:0000313" key="2">
    <source>
        <dbReference type="Proteomes" id="UP001417504"/>
    </source>
</evidence>
<gene>
    <name evidence="1" type="ORF">Sjap_013745</name>
</gene>
<dbReference type="Proteomes" id="UP001417504">
    <property type="component" value="Unassembled WGS sequence"/>
</dbReference>
<proteinExistence type="predicted"/>
<organism evidence="1 2">
    <name type="scientific">Stephania japonica</name>
    <dbReference type="NCBI Taxonomy" id="461633"/>
    <lineage>
        <taxon>Eukaryota</taxon>
        <taxon>Viridiplantae</taxon>
        <taxon>Streptophyta</taxon>
        <taxon>Embryophyta</taxon>
        <taxon>Tracheophyta</taxon>
        <taxon>Spermatophyta</taxon>
        <taxon>Magnoliopsida</taxon>
        <taxon>Ranunculales</taxon>
        <taxon>Menispermaceae</taxon>
        <taxon>Menispermoideae</taxon>
        <taxon>Cissampelideae</taxon>
        <taxon>Stephania</taxon>
    </lineage>
</organism>
<dbReference type="EMBL" id="JBBNAE010000005">
    <property type="protein sequence ID" value="KAK9124143.1"/>
    <property type="molecule type" value="Genomic_DNA"/>
</dbReference>
<protein>
    <submittedName>
        <fullName evidence="1">Uncharacterized protein</fullName>
    </submittedName>
</protein>
<sequence length="73" mass="8014">MFVNKNTKTLVYLAIDAGRAPNCWGPSIMALRVHVLYSNDFTNPPPAHLEGITDGRCREYAFCCAAALLSAQK</sequence>
<reference evidence="1 2" key="1">
    <citation type="submission" date="2024-01" db="EMBL/GenBank/DDBJ databases">
        <title>Genome assemblies of Stephania.</title>
        <authorList>
            <person name="Yang L."/>
        </authorList>
    </citation>
    <scope>NUCLEOTIDE SEQUENCE [LARGE SCALE GENOMIC DNA]</scope>
    <source>
        <strain evidence="1">QJT</strain>
        <tissue evidence="1">Leaf</tissue>
    </source>
</reference>
<keyword evidence="2" id="KW-1185">Reference proteome</keyword>
<accession>A0AAP0J0A9</accession>
<name>A0AAP0J0A9_9MAGN</name>
<dbReference type="AlphaFoldDB" id="A0AAP0J0A9"/>
<comment type="caution">
    <text evidence="1">The sequence shown here is derived from an EMBL/GenBank/DDBJ whole genome shotgun (WGS) entry which is preliminary data.</text>
</comment>